<gene>
    <name evidence="1" type="ORF">EVAR_57810_1</name>
</gene>
<evidence type="ECO:0000313" key="1">
    <source>
        <dbReference type="EMBL" id="GBP83651.1"/>
    </source>
</evidence>
<protein>
    <submittedName>
        <fullName evidence="1">Uncharacterized protein</fullName>
    </submittedName>
</protein>
<sequence length="106" mass="12007">MVNAHVQKLDRVVTRRGIRQVGTLTLADRAHVPLQRLKDYIYLCSMDCSNSNFTWVSRNNIQAERIGGWLDNPIMSGWNPDTVQLLGVPQAALENAQFSPDKYHAI</sequence>
<proteinExistence type="predicted"/>
<comment type="caution">
    <text evidence="1">The sequence shown here is derived from an EMBL/GenBank/DDBJ whole genome shotgun (WGS) entry which is preliminary data.</text>
</comment>
<reference evidence="1 2" key="1">
    <citation type="journal article" date="2019" name="Commun. Biol.">
        <title>The bagworm genome reveals a unique fibroin gene that provides high tensile strength.</title>
        <authorList>
            <person name="Kono N."/>
            <person name="Nakamura H."/>
            <person name="Ohtoshi R."/>
            <person name="Tomita M."/>
            <person name="Numata K."/>
            <person name="Arakawa K."/>
        </authorList>
    </citation>
    <scope>NUCLEOTIDE SEQUENCE [LARGE SCALE GENOMIC DNA]</scope>
</reference>
<dbReference type="AlphaFoldDB" id="A0A4C1Z4D4"/>
<organism evidence="1 2">
    <name type="scientific">Eumeta variegata</name>
    <name type="common">Bagworm moth</name>
    <name type="synonym">Eumeta japonica</name>
    <dbReference type="NCBI Taxonomy" id="151549"/>
    <lineage>
        <taxon>Eukaryota</taxon>
        <taxon>Metazoa</taxon>
        <taxon>Ecdysozoa</taxon>
        <taxon>Arthropoda</taxon>
        <taxon>Hexapoda</taxon>
        <taxon>Insecta</taxon>
        <taxon>Pterygota</taxon>
        <taxon>Neoptera</taxon>
        <taxon>Endopterygota</taxon>
        <taxon>Lepidoptera</taxon>
        <taxon>Glossata</taxon>
        <taxon>Ditrysia</taxon>
        <taxon>Tineoidea</taxon>
        <taxon>Psychidae</taxon>
        <taxon>Oiketicinae</taxon>
        <taxon>Eumeta</taxon>
    </lineage>
</organism>
<keyword evidence="2" id="KW-1185">Reference proteome</keyword>
<name>A0A4C1Z4D4_EUMVA</name>
<dbReference type="Proteomes" id="UP000299102">
    <property type="component" value="Unassembled WGS sequence"/>
</dbReference>
<accession>A0A4C1Z4D4</accession>
<evidence type="ECO:0000313" key="2">
    <source>
        <dbReference type="Proteomes" id="UP000299102"/>
    </source>
</evidence>
<dbReference type="EMBL" id="BGZK01001631">
    <property type="protein sequence ID" value="GBP83651.1"/>
    <property type="molecule type" value="Genomic_DNA"/>
</dbReference>